<dbReference type="HAMAP" id="MF_01812">
    <property type="entry name" value="Eis"/>
    <property type="match status" value="1"/>
</dbReference>
<dbReference type="Pfam" id="PF17668">
    <property type="entry name" value="Acetyltransf_17"/>
    <property type="match status" value="1"/>
</dbReference>
<dbReference type="InterPro" id="IPR036527">
    <property type="entry name" value="SCP2_sterol-bd_dom_sf"/>
</dbReference>
<name>A0A1T4KJA7_9ACTN</name>
<sequence length="408" mass="45057">MPDSTGRADDRLVARRLDADEIADFHDVAAAVFFNRPGPQERRRYLDRFGSERFHGVFHRERLVGGGGAFARTITLPGERQCPAAAMTGMSITATHRRRGGLTALVRAQLDETYRRGEQPISILLASESGIYRRFGYGIATRQARIRVPGRAAFRPGLDTDGLVDEVECAPDDPRLLLPYTEVSAQRTGWLQRDHRHWAQILGADAPDDPPRFAVHPQGYAVYRVAPAFNDLGAACTVTVVELVAATPQAYRSLWRHLLDLDLVAEIAVDSVAPDEPLLDLLSDLRAPRPQLSDNLWVRVVDLERALGARRYARPVEAVLEVTDRLCPWNQGRWRLRVESDGTANAHPVTAAPHLRMDIADLGALLLGGTRLGTLAAAGTVDIVDRGVARDLSAAFLEDREPHCPEIF</sequence>
<dbReference type="Pfam" id="PF13530">
    <property type="entry name" value="SCP2_2"/>
    <property type="match status" value="1"/>
</dbReference>
<evidence type="ECO:0000313" key="6">
    <source>
        <dbReference type="EMBL" id="SJZ42466.1"/>
    </source>
</evidence>
<reference evidence="6 7" key="1">
    <citation type="submission" date="2017-02" db="EMBL/GenBank/DDBJ databases">
        <authorList>
            <person name="Peterson S.W."/>
        </authorList>
    </citation>
    <scope>NUCLEOTIDE SEQUENCE [LARGE SCALE GENOMIC DNA]</scope>
    <source>
        <strain evidence="6 7">DSM 45154</strain>
    </source>
</reference>
<evidence type="ECO:0000313" key="7">
    <source>
        <dbReference type="Proteomes" id="UP000190637"/>
    </source>
</evidence>
<feature type="active site" description="Proton donor" evidence="4">
    <location>
        <position position="132"/>
    </location>
</feature>
<evidence type="ECO:0000256" key="3">
    <source>
        <dbReference type="ARBA" id="ARBA00023315"/>
    </source>
</evidence>
<dbReference type="SUPFAM" id="SSF55729">
    <property type="entry name" value="Acyl-CoA N-acyltransferases (Nat)"/>
    <property type="match status" value="1"/>
</dbReference>
<organism evidence="6 7">
    <name type="scientific">Marinactinospora thermotolerans DSM 45154</name>
    <dbReference type="NCBI Taxonomy" id="1122192"/>
    <lineage>
        <taxon>Bacteria</taxon>
        <taxon>Bacillati</taxon>
        <taxon>Actinomycetota</taxon>
        <taxon>Actinomycetes</taxon>
        <taxon>Streptosporangiales</taxon>
        <taxon>Nocardiopsidaceae</taxon>
        <taxon>Marinactinospora</taxon>
    </lineage>
</organism>
<gene>
    <name evidence="6" type="ORF">SAMN02745673_00406</name>
</gene>
<dbReference type="Pfam" id="PF13527">
    <property type="entry name" value="Acetyltransf_9"/>
    <property type="match status" value="1"/>
</dbReference>
<evidence type="ECO:0000256" key="4">
    <source>
        <dbReference type="HAMAP-Rule" id="MF_01812"/>
    </source>
</evidence>
<dbReference type="PANTHER" id="PTHR37817:SF1">
    <property type="entry name" value="N-ACETYLTRANSFERASE EIS"/>
    <property type="match status" value="1"/>
</dbReference>
<dbReference type="Gene3D" id="3.40.630.30">
    <property type="match status" value="2"/>
</dbReference>
<dbReference type="InterPro" id="IPR016181">
    <property type="entry name" value="Acyl_CoA_acyltransferase"/>
</dbReference>
<keyword evidence="3 4" id="KW-0012">Acyltransferase</keyword>
<dbReference type="SUPFAM" id="SSF55718">
    <property type="entry name" value="SCP-like"/>
    <property type="match status" value="1"/>
</dbReference>
<accession>A0A1T4KJA7</accession>
<comment type="subunit">
    <text evidence="4">Homohexamer; trimer of dimers.</text>
</comment>
<dbReference type="InterPro" id="IPR041380">
    <property type="entry name" value="Acetyltransf_17"/>
</dbReference>
<keyword evidence="7" id="KW-1185">Reference proteome</keyword>
<protein>
    <submittedName>
        <fullName evidence="6">Predicted acetyltransferase</fullName>
    </submittedName>
</protein>
<comment type="similarity">
    <text evidence="1 4">Belongs to the acetyltransferase Eis family.</text>
</comment>
<dbReference type="EMBL" id="FUWS01000001">
    <property type="protein sequence ID" value="SJZ42466.1"/>
    <property type="molecule type" value="Genomic_DNA"/>
</dbReference>
<feature type="binding site" evidence="4">
    <location>
        <begin position="98"/>
        <end position="103"/>
    </location>
    <ligand>
        <name>acetyl-CoA</name>
        <dbReference type="ChEBI" id="CHEBI:57288"/>
    </ligand>
</feature>
<dbReference type="InterPro" id="IPR051554">
    <property type="entry name" value="Acetyltransferase_Eis"/>
</dbReference>
<evidence type="ECO:0000256" key="2">
    <source>
        <dbReference type="ARBA" id="ARBA00022679"/>
    </source>
</evidence>
<feature type="binding site" evidence="4">
    <location>
        <begin position="127"/>
        <end position="128"/>
    </location>
    <ligand>
        <name>acetyl-CoA</name>
        <dbReference type="ChEBI" id="CHEBI:57288"/>
    </ligand>
</feature>
<dbReference type="OrthoDB" id="8399956at2"/>
<dbReference type="PANTHER" id="PTHR37817">
    <property type="entry name" value="N-ACETYLTRANSFERASE EIS"/>
    <property type="match status" value="1"/>
</dbReference>
<evidence type="ECO:0000259" key="5">
    <source>
        <dbReference type="PROSITE" id="PS51186"/>
    </source>
</evidence>
<feature type="active site" description="Proton acceptor; via carboxylate" evidence="4">
    <location>
        <position position="408"/>
    </location>
</feature>
<comment type="caution">
    <text evidence="4">Lacks conserved residue(s) required for the propagation of feature annotation.</text>
</comment>
<proteinExistence type="inferred from homology"/>
<dbReference type="GO" id="GO:0034069">
    <property type="term" value="F:aminoglycoside N-acetyltransferase activity"/>
    <property type="evidence" value="ECO:0007669"/>
    <property type="project" value="TreeGrafter"/>
</dbReference>
<dbReference type="PROSITE" id="PS51186">
    <property type="entry name" value="GNAT"/>
    <property type="match status" value="1"/>
</dbReference>
<keyword evidence="2 4" id="KW-0808">Transferase</keyword>
<dbReference type="Proteomes" id="UP000190637">
    <property type="component" value="Unassembled WGS sequence"/>
</dbReference>
<feature type="domain" description="N-acetyltransferase" evidence="5">
    <location>
        <begin position="12"/>
        <end position="161"/>
    </location>
</feature>
<dbReference type="AlphaFoldDB" id="A0A1T4KJA7"/>
<dbReference type="Gene3D" id="3.30.1050.10">
    <property type="entry name" value="SCP2 sterol-binding domain"/>
    <property type="match status" value="1"/>
</dbReference>
<dbReference type="InterPro" id="IPR000182">
    <property type="entry name" value="GNAT_dom"/>
</dbReference>
<dbReference type="STRING" id="1122192.SAMN02745673_00406"/>
<dbReference type="RefSeq" id="WP_078759805.1">
    <property type="nucleotide sequence ID" value="NZ_FUWS01000001.1"/>
</dbReference>
<dbReference type="GO" id="GO:0030649">
    <property type="term" value="P:aminoglycoside antibiotic catabolic process"/>
    <property type="evidence" value="ECO:0007669"/>
    <property type="project" value="TreeGrafter"/>
</dbReference>
<dbReference type="InterPro" id="IPR025559">
    <property type="entry name" value="Eis_dom"/>
</dbReference>
<dbReference type="InterPro" id="IPR022902">
    <property type="entry name" value="NAcTrfase_Eis"/>
</dbReference>
<dbReference type="NCBIfam" id="NF002367">
    <property type="entry name" value="PRK01346.1-4"/>
    <property type="match status" value="1"/>
</dbReference>
<evidence type="ECO:0000256" key="1">
    <source>
        <dbReference type="ARBA" id="ARBA00009213"/>
    </source>
</evidence>